<comment type="caution">
    <text evidence="2">The sequence shown here is derived from an EMBL/GenBank/DDBJ whole genome shotgun (WGS) entry which is preliminary data.</text>
</comment>
<feature type="compositionally biased region" description="Basic and acidic residues" evidence="1">
    <location>
        <begin position="543"/>
        <end position="552"/>
    </location>
</feature>
<feature type="compositionally biased region" description="Basic and acidic residues" evidence="1">
    <location>
        <begin position="160"/>
        <end position="180"/>
    </location>
</feature>
<feature type="compositionally biased region" description="Polar residues" evidence="1">
    <location>
        <begin position="1"/>
        <end position="10"/>
    </location>
</feature>
<feature type="compositionally biased region" description="Low complexity" evidence="1">
    <location>
        <begin position="138"/>
        <end position="148"/>
    </location>
</feature>
<dbReference type="AlphaFoldDB" id="A0AAE0ES01"/>
<feature type="compositionally biased region" description="Low complexity" evidence="1">
    <location>
        <begin position="91"/>
        <end position="101"/>
    </location>
</feature>
<dbReference type="Proteomes" id="UP001190700">
    <property type="component" value="Unassembled WGS sequence"/>
</dbReference>
<evidence type="ECO:0000313" key="3">
    <source>
        <dbReference type="Proteomes" id="UP001190700"/>
    </source>
</evidence>
<feature type="region of interest" description="Disordered" evidence="1">
    <location>
        <begin position="277"/>
        <end position="302"/>
    </location>
</feature>
<feature type="compositionally biased region" description="Low complexity" evidence="1">
    <location>
        <begin position="195"/>
        <end position="232"/>
    </location>
</feature>
<dbReference type="EMBL" id="LGRX02034305">
    <property type="protein sequence ID" value="KAK3238194.1"/>
    <property type="molecule type" value="Genomic_DNA"/>
</dbReference>
<sequence length="718" mass="72845">MTSSDSTQARPASPSKRPYEASMLRPEGREQKFEAMLAALSAPPQTAGGVKTAARPSAASKLVAPKLDFLAQAHLGSHGAENRAPSTVLAGGSPTSSSGSSDLRTTEQIVVVPVGRGPFQVPPVSSLGSSRSVDENTSSLRSSPRQPSRPSPECDAAPKAPRDVTHPRETATSKLDRPRILDAWERDVPLDLSEAAGSHEAGSGAQGPRRAGQQPGRGAGAQTDGGSSQTDGTGAGKSATMHDVKHVTQGHADVAAQGSSMADEILVRPSGAAGVQTQGMVEASSSGAAGDGRLAAGVKQGPASAEQSSAAAGAKAAGADATDMRSGVAAARAAAVSAARDALHLKARLADAGMAGGKVGSVGSPLAALHEDAEILPARPVTPRKGGPSPFRVPNGMISLDFSDDESDRSDVNSIKAAGAEAEGAPPVPESHEEPGAEERSAKAAVEAAAGSEAVAMQALDPPPRIATRDAAVETDAAEEDAGPVPFGSAENPSWAGHAEQAGRHDAEDAGAAASPRPEKAEEVVTEESPGSPAVADLVSTFESRRASEDGGSHAGSPMVPLLRSRSASAGAGGPGSGRRGSRGGSAEEGARVPGTRMVSPIGLRMDAEGGAESLRASGPQEAEVPRARPSLSNRVHLRLADDYPAPGASSGRDVPAGQRSPEHRLPPSTPEVARPAEEVTLTLLCQNPDDQHYIQEVVKADALFKVLCARLLKDRPR</sequence>
<feature type="compositionally biased region" description="Polar residues" evidence="1">
    <location>
        <begin position="277"/>
        <end position="287"/>
    </location>
</feature>
<protein>
    <submittedName>
        <fullName evidence="2">Uncharacterized protein</fullName>
    </submittedName>
</protein>
<organism evidence="2 3">
    <name type="scientific">Cymbomonas tetramitiformis</name>
    <dbReference type="NCBI Taxonomy" id="36881"/>
    <lineage>
        <taxon>Eukaryota</taxon>
        <taxon>Viridiplantae</taxon>
        <taxon>Chlorophyta</taxon>
        <taxon>Pyramimonadophyceae</taxon>
        <taxon>Pyramimonadales</taxon>
        <taxon>Pyramimonadaceae</taxon>
        <taxon>Cymbomonas</taxon>
    </lineage>
</organism>
<feature type="region of interest" description="Disordered" evidence="1">
    <location>
        <begin position="195"/>
        <end position="240"/>
    </location>
</feature>
<accession>A0AAE0ES01</accession>
<feature type="region of interest" description="Disordered" evidence="1">
    <location>
        <begin position="76"/>
        <end position="180"/>
    </location>
</feature>
<feature type="compositionally biased region" description="Low complexity" evidence="1">
    <location>
        <begin position="443"/>
        <end position="456"/>
    </location>
</feature>
<feature type="compositionally biased region" description="Basic and acidic residues" evidence="1">
    <location>
        <begin position="430"/>
        <end position="442"/>
    </location>
</feature>
<feature type="compositionally biased region" description="Polar residues" evidence="1">
    <location>
        <begin position="126"/>
        <end position="137"/>
    </location>
</feature>
<proteinExistence type="predicted"/>
<feature type="region of interest" description="Disordered" evidence="1">
    <location>
        <begin position="417"/>
        <end position="674"/>
    </location>
</feature>
<evidence type="ECO:0000256" key="1">
    <source>
        <dbReference type="SAM" id="MobiDB-lite"/>
    </source>
</evidence>
<feature type="non-terminal residue" evidence="2">
    <location>
        <position position="718"/>
    </location>
</feature>
<feature type="region of interest" description="Disordered" evidence="1">
    <location>
        <begin position="1"/>
        <end position="25"/>
    </location>
</feature>
<name>A0AAE0ES01_9CHLO</name>
<keyword evidence="3" id="KW-1185">Reference proteome</keyword>
<reference evidence="2 3" key="1">
    <citation type="journal article" date="2015" name="Genome Biol. Evol.">
        <title>Comparative Genomics of a Bacterivorous Green Alga Reveals Evolutionary Causalities and Consequences of Phago-Mixotrophic Mode of Nutrition.</title>
        <authorList>
            <person name="Burns J.A."/>
            <person name="Paasch A."/>
            <person name="Narechania A."/>
            <person name="Kim E."/>
        </authorList>
    </citation>
    <scope>NUCLEOTIDE SEQUENCE [LARGE SCALE GENOMIC DNA]</scope>
    <source>
        <strain evidence="2 3">PLY_AMNH</strain>
    </source>
</reference>
<gene>
    <name evidence="2" type="ORF">CYMTET_51777</name>
</gene>
<evidence type="ECO:0000313" key="2">
    <source>
        <dbReference type="EMBL" id="KAK3238194.1"/>
    </source>
</evidence>